<dbReference type="eggNOG" id="COG0639">
    <property type="taxonomic scope" value="Bacteria"/>
</dbReference>
<proteinExistence type="predicted"/>
<dbReference type="Proteomes" id="UP000002931">
    <property type="component" value="Unassembled WGS sequence"/>
</dbReference>
<reference evidence="2 3" key="1">
    <citation type="journal article" date="2010" name="J. Bacteriol.">
        <title>Genome sequences of Pelagibaca bermudensis HTCC2601T and Maritimibacter alkaliphilus HTCC2654T, the type strains of two marine Roseobacter genera.</title>
        <authorList>
            <person name="Thrash J.C."/>
            <person name="Cho J.C."/>
            <person name="Ferriera S."/>
            <person name="Johnson J."/>
            <person name="Vergin K.L."/>
            <person name="Giovannoni S.J."/>
        </authorList>
    </citation>
    <scope>NUCLEOTIDE SEQUENCE [LARGE SCALE GENOMIC DNA]</scope>
    <source>
        <strain evidence="2 3">HTCC2654</strain>
    </source>
</reference>
<dbReference type="GO" id="GO:0110154">
    <property type="term" value="P:RNA decapping"/>
    <property type="evidence" value="ECO:0007669"/>
    <property type="project" value="TreeGrafter"/>
</dbReference>
<dbReference type="InterPro" id="IPR029052">
    <property type="entry name" value="Metallo-depent_PP-like"/>
</dbReference>
<evidence type="ECO:0000313" key="3">
    <source>
        <dbReference type="Proteomes" id="UP000002931"/>
    </source>
</evidence>
<dbReference type="STRING" id="314271.RB2654_09654"/>
<dbReference type="PANTHER" id="PTHR42850">
    <property type="entry name" value="METALLOPHOSPHOESTERASE"/>
    <property type="match status" value="1"/>
</dbReference>
<feature type="domain" description="Calcineurin-like phosphoesterase" evidence="1">
    <location>
        <begin position="32"/>
        <end position="120"/>
    </location>
</feature>
<dbReference type="InterPro" id="IPR050126">
    <property type="entry name" value="Ap4A_hydrolase"/>
</dbReference>
<gene>
    <name evidence="2" type="ORF">RB2654_09654</name>
</gene>
<protein>
    <recommendedName>
        <fullName evidence="1">Calcineurin-like phosphoesterase domain-containing protein</fullName>
    </recommendedName>
</protein>
<dbReference type="EMBL" id="AAMT01000005">
    <property type="protein sequence ID" value="EAQ13325.1"/>
    <property type="molecule type" value="Genomic_DNA"/>
</dbReference>
<dbReference type="Gene3D" id="3.60.21.10">
    <property type="match status" value="1"/>
</dbReference>
<dbReference type="GO" id="GO:0016791">
    <property type="term" value="F:phosphatase activity"/>
    <property type="evidence" value="ECO:0007669"/>
    <property type="project" value="TreeGrafter"/>
</dbReference>
<dbReference type="GO" id="GO:0005737">
    <property type="term" value="C:cytoplasm"/>
    <property type="evidence" value="ECO:0007669"/>
    <property type="project" value="TreeGrafter"/>
</dbReference>
<dbReference type="OrthoDB" id="9807890at2"/>
<comment type="caution">
    <text evidence="2">The sequence shown here is derived from an EMBL/GenBank/DDBJ whole genome shotgun (WGS) entry which is preliminary data.</text>
</comment>
<accession>A3VEI7</accession>
<name>A3VEI7_9RHOB</name>
<dbReference type="AlphaFoldDB" id="A3VEI7"/>
<dbReference type="SUPFAM" id="SSF56300">
    <property type="entry name" value="Metallo-dependent phosphatases"/>
    <property type="match status" value="1"/>
</dbReference>
<dbReference type="PANTHER" id="PTHR42850:SF4">
    <property type="entry name" value="ZINC-DEPENDENT ENDOPOLYPHOSPHATASE"/>
    <property type="match status" value="1"/>
</dbReference>
<sequence length="265" mass="28292">MVGFLGKLLGRLNTEDAAPAFAAPLAPSETLCIIGDVHGCDTLLSHMLDHLDGRDEVARVVCVGDYIDRGEQSRGVLDLLRPRDDADRFTCLQGNHEEAMLDFITDPDGHGRRWLRFGGLQTLASYGIGGLSEQSTGDAVTEAAAALADALGPDMMNWLRAMPLWTTSGNLGIVHAAADPTKPLEDQSGHALKWGHRDFPDTMREDGLWIAHGHTIIPEARAAGGIISVDTGAYATGRLSGIIAYPDGRTETVVATYQGVSCGYP</sequence>
<organism evidence="2 3">
    <name type="scientific">Maritimibacter alkaliphilus HTCC2654</name>
    <dbReference type="NCBI Taxonomy" id="314271"/>
    <lineage>
        <taxon>Bacteria</taxon>
        <taxon>Pseudomonadati</taxon>
        <taxon>Pseudomonadota</taxon>
        <taxon>Alphaproteobacteria</taxon>
        <taxon>Rhodobacterales</taxon>
        <taxon>Roseobacteraceae</taxon>
        <taxon>Maritimibacter</taxon>
    </lineage>
</organism>
<evidence type="ECO:0000259" key="1">
    <source>
        <dbReference type="Pfam" id="PF00149"/>
    </source>
</evidence>
<keyword evidence="3" id="KW-1185">Reference proteome</keyword>
<evidence type="ECO:0000313" key="2">
    <source>
        <dbReference type="EMBL" id="EAQ13325.1"/>
    </source>
</evidence>
<dbReference type="GO" id="GO:0008803">
    <property type="term" value="F:bis(5'-nucleosyl)-tetraphosphatase (symmetrical) activity"/>
    <property type="evidence" value="ECO:0007669"/>
    <property type="project" value="TreeGrafter"/>
</dbReference>
<dbReference type="RefSeq" id="WP_008330938.1">
    <property type="nucleotide sequence ID" value="NZ_CH902578.1"/>
</dbReference>
<dbReference type="HOGENOM" id="CLU_023125_4_1_5"/>
<dbReference type="InterPro" id="IPR004843">
    <property type="entry name" value="Calcineurin-like_PHP"/>
</dbReference>
<dbReference type="Pfam" id="PF00149">
    <property type="entry name" value="Metallophos"/>
    <property type="match status" value="1"/>
</dbReference>